<evidence type="ECO:0000256" key="1">
    <source>
        <dbReference type="ARBA" id="ARBA00005701"/>
    </source>
</evidence>
<dbReference type="Proteomes" id="UP001596042">
    <property type="component" value="Unassembled WGS sequence"/>
</dbReference>
<accession>A0ABV9H326</accession>
<evidence type="ECO:0000313" key="3">
    <source>
        <dbReference type="EMBL" id="MFC4623749.1"/>
    </source>
</evidence>
<sequence>MTDNSNETAAETPARRFEDLPPAAQRALKEAEARRAAEKLVEAPREIGGRGGKDPARFGDWEIKGRAIDF</sequence>
<feature type="region of interest" description="Disordered" evidence="2">
    <location>
        <begin position="1"/>
        <end position="32"/>
    </location>
</feature>
<gene>
    <name evidence="3" type="ORF">ACFO1V_00630</name>
</gene>
<dbReference type="Pfam" id="PF07896">
    <property type="entry name" value="DUF1674"/>
    <property type="match status" value="1"/>
</dbReference>
<protein>
    <submittedName>
        <fullName evidence="3">DUF1674 domain-containing protein</fullName>
    </submittedName>
</protein>
<dbReference type="EMBL" id="JBHSEL010000001">
    <property type="protein sequence ID" value="MFC4623749.1"/>
    <property type="molecule type" value="Genomic_DNA"/>
</dbReference>
<dbReference type="InterPro" id="IPR012875">
    <property type="entry name" value="SDHF4"/>
</dbReference>
<reference evidence="4" key="1">
    <citation type="journal article" date="2019" name="Int. J. Syst. Evol. Microbiol.">
        <title>The Global Catalogue of Microorganisms (GCM) 10K type strain sequencing project: providing services to taxonomists for standard genome sequencing and annotation.</title>
        <authorList>
            <consortium name="The Broad Institute Genomics Platform"/>
            <consortium name="The Broad Institute Genome Sequencing Center for Infectious Disease"/>
            <person name="Wu L."/>
            <person name="Ma J."/>
        </authorList>
    </citation>
    <scope>NUCLEOTIDE SEQUENCE [LARGE SCALE GENOMIC DNA]</scope>
    <source>
        <strain evidence="4">CGMCC 1.15731</strain>
    </source>
</reference>
<organism evidence="3 4">
    <name type="scientific">Daeguia caeni</name>
    <dbReference type="NCBI Taxonomy" id="439612"/>
    <lineage>
        <taxon>Bacteria</taxon>
        <taxon>Pseudomonadati</taxon>
        <taxon>Pseudomonadota</taxon>
        <taxon>Alphaproteobacteria</taxon>
        <taxon>Hyphomicrobiales</taxon>
        <taxon>Brucellaceae</taxon>
        <taxon>Daeguia</taxon>
    </lineage>
</organism>
<name>A0ABV9H326_9HYPH</name>
<comment type="caution">
    <text evidence="3">The sequence shown here is derived from an EMBL/GenBank/DDBJ whole genome shotgun (WGS) entry which is preliminary data.</text>
</comment>
<evidence type="ECO:0000313" key="4">
    <source>
        <dbReference type="Proteomes" id="UP001596042"/>
    </source>
</evidence>
<keyword evidence="4" id="KW-1185">Reference proteome</keyword>
<comment type="similarity">
    <text evidence="1">Belongs to the SDHAF4 family.</text>
</comment>
<proteinExistence type="inferred from homology"/>
<evidence type="ECO:0000256" key="2">
    <source>
        <dbReference type="SAM" id="MobiDB-lite"/>
    </source>
</evidence>
<dbReference type="RefSeq" id="WP_374829782.1">
    <property type="nucleotide sequence ID" value="NZ_JBHEEZ010000002.1"/>
</dbReference>